<dbReference type="InterPro" id="IPR013783">
    <property type="entry name" value="Ig-like_fold"/>
</dbReference>
<dbReference type="Gene3D" id="2.60.40.10">
    <property type="entry name" value="Immunoglobulins"/>
    <property type="match status" value="1"/>
</dbReference>
<reference evidence="2" key="1">
    <citation type="submission" date="2017-01" db="EMBL/GenBank/DDBJ databases">
        <title>Novel pathways for hydrocarbon cycling and metabolic interdependencies in hydrothermal sediment communities.</title>
        <authorList>
            <person name="Dombrowski N."/>
            <person name="Seitz K."/>
            <person name="Teske A."/>
            <person name="Baker B."/>
        </authorList>
    </citation>
    <scope>NUCLEOTIDE SEQUENCE [LARGE SCALE GENOMIC DNA]</scope>
</reference>
<sequence>MNRDKRSRPEPAGKGLSLTIIIYFPEKSRIDTCSIVIKIIEEVIMHIILISLCLFNFLKDQGLPGIEIETRENMARFTTSINQIPKVYKKTRYFPSSRSEVLWVDRDHQNAIAEHVAISGNGAWIQAGWYLNNERTSAYYTFGTSTPSWTFPLSSSQGFIPVDLSQNGDDIGVCTPGEPLSSFGSTGPIPKWRYPPPPGYKIVTSFQGSSVGVSEDGTIYALLTQNDAEGRLYIFNSSGDTIRSIGFNPNSGIYGLDLSDDGSVFCITTYRAIYVFNIDGTRRDSLYHYGQTVAKISGDGSYLVRGDFNSHIVLYRYNGTNYETVWTDYATHPWITAVAISGDGSTIMAGTFAYSPTYAGMVLMYDSSSAQPLWSYDQYGDMVSNCALSSDGQRGVAGSWGQYNGTFGDVITVFVKDSANPLLQVLDDIDESGSIFSVDISDDGSFITAGGKAVHAREWGNGGEVYAIRILDSLNLDVGVSKINIPGPFLQVGQSINPEAVVRNYGTQPVSFNTICNIYDSLNQLLHIDTVFVNNLPPGDSMTTSFASTWTVPAYGIYKTTIFTDFSNDEYPLNDTLIINSICYHDAAINSVLYPFSELTLHYTKQPQAVIQNLGSYAEIMEIHCVISDPYDSIVYTGIGQVYLNPLQSARVALTPAWDPPDTISCIDFFFTYVQDDYNPGNDTLTKTTNITSEIMYDDNFLNIYGSVSSDFYDNKFAEKMIPCLASPYYITRARFYVSNSDPIIMSLNKDSLGLPGLGPGYYIAPAETIYPQGPGWAIKEFSPPILVDNDNPFWFVVHWLSTSPSSPFIGMDNTWPLDSLSYWYWTEPSNPGWHQWVFYDFMMRVYTTKELSISSNDYQRIRTFSMNISGPNPFNKTLSINLSIPEKGRLKLSVYDVAGRLARRIIDAESTPGNYQFVWKPLDKRGRKLSSGIYFIRAEFGRKCLTRKVIYF</sequence>
<gene>
    <name evidence="1" type="ORF">BXT86_04895</name>
</gene>
<dbReference type="AlphaFoldDB" id="A0A1V4QEF0"/>
<name>A0A1V4QEF0_UNCW3</name>
<dbReference type="Gene3D" id="2.60.40.4070">
    <property type="match status" value="1"/>
</dbReference>
<comment type="caution">
    <text evidence="1">The sequence shown here is derived from an EMBL/GenBank/DDBJ whole genome shotgun (WGS) entry which is preliminary data.</text>
</comment>
<organism evidence="1 2">
    <name type="scientific">candidate division WOR-3 bacterium 4484_100</name>
    <dbReference type="NCBI Taxonomy" id="1936077"/>
    <lineage>
        <taxon>Bacteria</taxon>
        <taxon>Bacteria division WOR-3</taxon>
    </lineage>
</organism>
<dbReference type="Gene3D" id="2.130.10.10">
    <property type="entry name" value="YVTN repeat-like/Quinoprotein amine dehydrogenase"/>
    <property type="match status" value="1"/>
</dbReference>
<proteinExistence type="predicted"/>
<dbReference type="NCBIfam" id="TIGR04183">
    <property type="entry name" value="Por_Secre_tail"/>
    <property type="match status" value="1"/>
</dbReference>
<dbReference type="EMBL" id="MUKB01000084">
    <property type="protein sequence ID" value="OPX17739.1"/>
    <property type="molecule type" value="Genomic_DNA"/>
</dbReference>
<evidence type="ECO:0000313" key="1">
    <source>
        <dbReference type="EMBL" id="OPX17739.1"/>
    </source>
</evidence>
<accession>A0A1V4QEF0</accession>
<dbReference type="Proteomes" id="UP000191663">
    <property type="component" value="Unassembled WGS sequence"/>
</dbReference>
<dbReference type="SUPFAM" id="SSF50998">
    <property type="entry name" value="Quinoprotein alcohol dehydrogenase-like"/>
    <property type="match status" value="1"/>
</dbReference>
<dbReference type="InterPro" id="IPR015943">
    <property type="entry name" value="WD40/YVTN_repeat-like_dom_sf"/>
</dbReference>
<protein>
    <recommendedName>
        <fullName evidence="3">Secretion system C-terminal sorting domain-containing protein</fullName>
    </recommendedName>
</protein>
<evidence type="ECO:0000313" key="2">
    <source>
        <dbReference type="Proteomes" id="UP000191663"/>
    </source>
</evidence>
<dbReference type="InterPro" id="IPR011047">
    <property type="entry name" value="Quinoprotein_ADH-like_sf"/>
</dbReference>
<dbReference type="InterPro" id="IPR026444">
    <property type="entry name" value="Secre_tail"/>
</dbReference>
<evidence type="ECO:0008006" key="3">
    <source>
        <dbReference type="Google" id="ProtNLM"/>
    </source>
</evidence>